<dbReference type="InterPro" id="IPR012867">
    <property type="entry name" value="DUF1648"/>
</dbReference>
<name>A0ABY3RRU4_9MICO</name>
<dbReference type="Proteomes" id="UP001199642">
    <property type="component" value="Chromosome"/>
</dbReference>
<dbReference type="RefSeq" id="WP_231820382.1">
    <property type="nucleotide sequence ID" value="NZ_CP082781.1"/>
</dbReference>
<reference evidence="3 4" key="1">
    <citation type="submission" date="2023-01" db="EMBL/GenBank/DDBJ databases">
        <title>Characterization of estradiol degrading bacteria Microbacterium sp. MZT7 and reveal degrading genes through genome analysis.</title>
        <authorList>
            <person name="Hao P."/>
            <person name="Gao Y."/>
        </authorList>
    </citation>
    <scope>NUCLEOTIDE SEQUENCE [LARGE SCALE GENOMIC DNA]</scope>
    <source>
        <strain evidence="3 4">MZT7</strain>
    </source>
</reference>
<protein>
    <submittedName>
        <fullName evidence="3">DUF1648 domain-containing protein</fullName>
    </submittedName>
</protein>
<accession>A0ABY3RRU4</accession>
<sequence>MSDTDIRRARAAFVWVGVIVPLGILGVSFGTVAAWLSELPDPVAVHWSGGGPDGFAPPPMLLITPLIGIALVLLFAATALFAHRLPPAMLSGGGGVVSDRTGQPQWSVTARFLGAMNLGLSVFMGVLSLVTAGVQRGLDDAADAPEIMPWTFAGFGILAVVAVIGWFLQPNVAPAQPRPADPGTVPLGAGERVVWFGSASMARAGQVVVGVAVLLMAGLTAYIVATAADTGEWWPAAIMVVATLLVLVAAGSGFAFRVRVNADGLRVRSVVGWPDTRIPIADIARVEVVPLNPFAEFGGWGWRLAMDGRRGVVLRAGEALQVTRVGGTVFVVTVDGAREAAAVLETLRAAKGPGSEGRGERASRTDET</sequence>
<keyword evidence="1" id="KW-0812">Transmembrane</keyword>
<evidence type="ECO:0000259" key="2">
    <source>
        <dbReference type="Pfam" id="PF07853"/>
    </source>
</evidence>
<gene>
    <name evidence="3" type="ORF">K8F61_00855</name>
</gene>
<dbReference type="EMBL" id="CP082781">
    <property type="protein sequence ID" value="UGS26818.1"/>
    <property type="molecule type" value="Genomic_DNA"/>
</dbReference>
<evidence type="ECO:0000313" key="4">
    <source>
        <dbReference type="Proteomes" id="UP001199642"/>
    </source>
</evidence>
<keyword evidence="1" id="KW-0472">Membrane</keyword>
<feature type="domain" description="DUF1648" evidence="2">
    <location>
        <begin position="24"/>
        <end position="68"/>
    </location>
</feature>
<feature type="transmembrane region" description="Helical" evidence="1">
    <location>
        <begin position="112"/>
        <end position="135"/>
    </location>
</feature>
<proteinExistence type="predicted"/>
<keyword evidence="4" id="KW-1185">Reference proteome</keyword>
<dbReference type="Pfam" id="PF07853">
    <property type="entry name" value="DUF1648"/>
    <property type="match status" value="1"/>
</dbReference>
<feature type="transmembrane region" description="Helical" evidence="1">
    <location>
        <begin position="233"/>
        <end position="256"/>
    </location>
</feature>
<feature type="transmembrane region" description="Helical" evidence="1">
    <location>
        <begin position="56"/>
        <end position="82"/>
    </location>
</feature>
<keyword evidence="1" id="KW-1133">Transmembrane helix</keyword>
<feature type="transmembrane region" description="Helical" evidence="1">
    <location>
        <begin position="12"/>
        <end position="36"/>
    </location>
</feature>
<evidence type="ECO:0000313" key="3">
    <source>
        <dbReference type="EMBL" id="UGS26818.1"/>
    </source>
</evidence>
<organism evidence="3 4">
    <name type="scientific">Microbacterium resistens</name>
    <dbReference type="NCBI Taxonomy" id="156977"/>
    <lineage>
        <taxon>Bacteria</taxon>
        <taxon>Bacillati</taxon>
        <taxon>Actinomycetota</taxon>
        <taxon>Actinomycetes</taxon>
        <taxon>Micrococcales</taxon>
        <taxon>Microbacteriaceae</taxon>
        <taxon>Microbacterium</taxon>
    </lineage>
</organism>
<feature type="transmembrane region" description="Helical" evidence="1">
    <location>
        <begin position="207"/>
        <end position="227"/>
    </location>
</feature>
<feature type="transmembrane region" description="Helical" evidence="1">
    <location>
        <begin position="147"/>
        <end position="168"/>
    </location>
</feature>
<evidence type="ECO:0000256" key="1">
    <source>
        <dbReference type="SAM" id="Phobius"/>
    </source>
</evidence>